<dbReference type="EMBL" id="JBBHLL010000463">
    <property type="protein sequence ID" value="KAK7802440.1"/>
    <property type="molecule type" value="Genomic_DNA"/>
</dbReference>
<gene>
    <name evidence="4" type="ORF">U0070_011310</name>
</gene>
<dbReference type="SUPFAM" id="SSF54452">
    <property type="entry name" value="MHC antigen-recognition domain"/>
    <property type="match status" value="1"/>
</dbReference>
<protein>
    <recommendedName>
        <fullName evidence="3">MHC class I-like antigen recognition-like domain-containing protein</fullName>
    </recommendedName>
</protein>
<feature type="region of interest" description="Disordered" evidence="2">
    <location>
        <begin position="36"/>
        <end position="62"/>
    </location>
</feature>
<organism evidence="4 5">
    <name type="scientific">Myodes glareolus</name>
    <name type="common">Bank vole</name>
    <name type="synonym">Clethrionomys glareolus</name>
    <dbReference type="NCBI Taxonomy" id="447135"/>
    <lineage>
        <taxon>Eukaryota</taxon>
        <taxon>Metazoa</taxon>
        <taxon>Chordata</taxon>
        <taxon>Craniata</taxon>
        <taxon>Vertebrata</taxon>
        <taxon>Euteleostomi</taxon>
        <taxon>Mammalia</taxon>
        <taxon>Eutheria</taxon>
        <taxon>Euarchontoglires</taxon>
        <taxon>Glires</taxon>
        <taxon>Rodentia</taxon>
        <taxon>Myomorpha</taxon>
        <taxon>Muroidea</taxon>
        <taxon>Cricetidae</taxon>
        <taxon>Arvicolinae</taxon>
        <taxon>Myodes</taxon>
    </lineage>
</organism>
<sequence>MRYFYTTVSRPGLEEPPFMEVGYEDDTQFVRFDSDTETPRMEARASTIQSVSPEGRREGPEKTKAVDLQSAVLWATAGHRPSSQLTPKVSGVISDAESLSSTRSGAEGHFS</sequence>
<reference evidence="4 5" key="1">
    <citation type="journal article" date="2023" name="bioRxiv">
        <title>Conserved and derived expression patterns and positive selection on dental genes reveal complex evolutionary context of ever-growing rodent molars.</title>
        <authorList>
            <person name="Calamari Z.T."/>
            <person name="Song A."/>
            <person name="Cohen E."/>
            <person name="Akter M."/>
            <person name="Roy R.D."/>
            <person name="Hallikas O."/>
            <person name="Christensen M.M."/>
            <person name="Li P."/>
            <person name="Marangoni P."/>
            <person name="Jernvall J."/>
            <person name="Klein O.D."/>
        </authorList>
    </citation>
    <scope>NUCLEOTIDE SEQUENCE [LARGE SCALE GENOMIC DNA]</scope>
    <source>
        <strain evidence="4">V071</strain>
    </source>
</reference>
<evidence type="ECO:0000313" key="5">
    <source>
        <dbReference type="Proteomes" id="UP001488838"/>
    </source>
</evidence>
<feature type="domain" description="MHC class I-like antigen recognition-like" evidence="3">
    <location>
        <begin position="1"/>
        <end position="55"/>
    </location>
</feature>
<keyword evidence="5" id="KW-1185">Reference proteome</keyword>
<feature type="region of interest" description="Disordered" evidence="2">
    <location>
        <begin position="79"/>
        <end position="111"/>
    </location>
</feature>
<evidence type="ECO:0000313" key="4">
    <source>
        <dbReference type="EMBL" id="KAK7802440.1"/>
    </source>
</evidence>
<dbReference type="InterPro" id="IPR011162">
    <property type="entry name" value="MHC_I/II-like_Ag-recog"/>
</dbReference>
<dbReference type="AlphaFoldDB" id="A0AAW0HLB2"/>
<evidence type="ECO:0000256" key="2">
    <source>
        <dbReference type="SAM" id="MobiDB-lite"/>
    </source>
</evidence>
<name>A0AAW0HLB2_MYOGA</name>
<keyword evidence="1" id="KW-0325">Glycoprotein</keyword>
<evidence type="ECO:0000256" key="1">
    <source>
        <dbReference type="ARBA" id="ARBA00023180"/>
    </source>
</evidence>
<dbReference type="InterPro" id="IPR011161">
    <property type="entry name" value="MHC_I-like_Ag-recog"/>
</dbReference>
<evidence type="ECO:0000259" key="3">
    <source>
        <dbReference type="Pfam" id="PF00129"/>
    </source>
</evidence>
<comment type="caution">
    <text evidence="4">The sequence shown here is derived from an EMBL/GenBank/DDBJ whole genome shotgun (WGS) entry which is preliminary data.</text>
</comment>
<dbReference type="InterPro" id="IPR037055">
    <property type="entry name" value="MHC_I-like_Ag-recog_sf"/>
</dbReference>
<dbReference type="Pfam" id="PF00129">
    <property type="entry name" value="MHC_I"/>
    <property type="match status" value="1"/>
</dbReference>
<proteinExistence type="predicted"/>
<accession>A0AAW0HLB2</accession>
<dbReference type="Proteomes" id="UP001488838">
    <property type="component" value="Unassembled WGS sequence"/>
</dbReference>
<dbReference type="Gene3D" id="3.30.500.10">
    <property type="entry name" value="MHC class I-like antigen recognition-like"/>
    <property type="match status" value="1"/>
</dbReference>